<dbReference type="PROSITE" id="PS00211">
    <property type="entry name" value="ABC_TRANSPORTER_1"/>
    <property type="match status" value="1"/>
</dbReference>
<dbReference type="PROSITE" id="PS50893">
    <property type="entry name" value="ABC_TRANSPORTER_2"/>
    <property type="match status" value="1"/>
</dbReference>
<dbReference type="PANTHER" id="PTHR42734">
    <property type="entry name" value="METAL TRANSPORT SYSTEM ATP-BINDING PROTEIN TM_0124-RELATED"/>
    <property type="match status" value="1"/>
</dbReference>
<comment type="caution">
    <text evidence="6">The sequence shown here is derived from an EMBL/GenBank/DDBJ whole genome shotgun (WGS) entry which is preliminary data.</text>
</comment>
<dbReference type="InterPro" id="IPR017871">
    <property type="entry name" value="ABC_transporter-like_CS"/>
</dbReference>
<dbReference type="RefSeq" id="WP_144448634.1">
    <property type="nucleotide sequence ID" value="NZ_VLKZ01000001.1"/>
</dbReference>
<dbReference type="OrthoDB" id="9789994at2"/>
<dbReference type="Proteomes" id="UP000315711">
    <property type="component" value="Unassembled WGS sequence"/>
</dbReference>
<comment type="similarity">
    <text evidence="1">Belongs to the ABC transporter superfamily.</text>
</comment>
<dbReference type="AlphaFoldDB" id="A0A562QSS6"/>
<dbReference type="InterPro" id="IPR050153">
    <property type="entry name" value="Metal_Ion_Import_ABC"/>
</dbReference>
<gene>
    <name evidence="6" type="ORF">IQ10_00223</name>
</gene>
<evidence type="ECO:0000259" key="5">
    <source>
        <dbReference type="PROSITE" id="PS50893"/>
    </source>
</evidence>
<evidence type="ECO:0000313" key="6">
    <source>
        <dbReference type="EMBL" id="TWI59802.1"/>
    </source>
</evidence>
<dbReference type="InterPro" id="IPR027417">
    <property type="entry name" value="P-loop_NTPase"/>
</dbReference>
<organism evidence="6 7">
    <name type="scientific">Halalkalibacter nanhaiisediminis</name>
    <dbReference type="NCBI Taxonomy" id="688079"/>
    <lineage>
        <taxon>Bacteria</taxon>
        <taxon>Bacillati</taxon>
        <taxon>Bacillota</taxon>
        <taxon>Bacilli</taxon>
        <taxon>Bacillales</taxon>
        <taxon>Bacillaceae</taxon>
        <taxon>Halalkalibacter</taxon>
    </lineage>
</organism>
<accession>A0A562QSS6</accession>
<protein>
    <submittedName>
        <fullName evidence="6">Iron complex transport system ATP-binding protein</fullName>
    </submittedName>
</protein>
<keyword evidence="7" id="KW-1185">Reference proteome</keyword>
<sequence>MSQQKTNQVIELKDIVWKQGGKQILSDVSWQVEQNQHWALLGLNGSGKTSLLKMITGYAWPSAGEVSVFGKRFGQVNIPELRKSIGWVSTALDERFQTRPRDTALEIVLSGKYASVGIYEDITNADIKRGEQLLEQFKITHVANQFFPSLSQGEKRKAMIARALMANPKLLILDEPCNGLDIYSKEELLATIERMNQSTEGPTLIYVTHHIEEIVPSISHTFLLHSGHIVGSGEKKATLTEPLLAETFRVPIALQWEDDRPWIRIKHSKN</sequence>
<dbReference type="SMART" id="SM00382">
    <property type="entry name" value="AAA"/>
    <property type="match status" value="1"/>
</dbReference>
<dbReference type="GO" id="GO:0016887">
    <property type="term" value="F:ATP hydrolysis activity"/>
    <property type="evidence" value="ECO:0007669"/>
    <property type="project" value="InterPro"/>
</dbReference>
<dbReference type="GO" id="GO:0005524">
    <property type="term" value="F:ATP binding"/>
    <property type="evidence" value="ECO:0007669"/>
    <property type="project" value="UniProtKB-KW"/>
</dbReference>
<evidence type="ECO:0000256" key="2">
    <source>
        <dbReference type="ARBA" id="ARBA00022448"/>
    </source>
</evidence>
<feature type="domain" description="ABC transporter" evidence="5">
    <location>
        <begin position="10"/>
        <end position="251"/>
    </location>
</feature>
<keyword evidence="2" id="KW-0813">Transport</keyword>
<dbReference type="InterPro" id="IPR003593">
    <property type="entry name" value="AAA+_ATPase"/>
</dbReference>
<dbReference type="PANTHER" id="PTHR42734:SF17">
    <property type="entry name" value="METAL TRANSPORT SYSTEM ATP-BINDING PROTEIN TM_0124-RELATED"/>
    <property type="match status" value="1"/>
</dbReference>
<dbReference type="Gene3D" id="3.40.50.300">
    <property type="entry name" value="P-loop containing nucleotide triphosphate hydrolases"/>
    <property type="match status" value="1"/>
</dbReference>
<dbReference type="Pfam" id="PF00005">
    <property type="entry name" value="ABC_tran"/>
    <property type="match status" value="1"/>
</dbReference>
<name>A0A562QSS6_9BACI</name>
<dbReference type="SUPFAM" id="SSF52540">
    <property type="entry name" value="P-loop containing nucleoside triphosphate hydrolases"/>
    <property type="match status" value="1"/>
</dbReference>
<keyword evidence="4 6" id="KW-0067">ATP-binding</keyword>
<evidence type="ECO:0000256" key="3">
    <source>
        <dbReference type="ARBA" id="ARBA00022741"/>
    </source>
</evidence>
<proteinExistence type="inferred from homology"/>
<evidence type="ECO:0000256" key="1">
    <source>
        <dbReference type="ARBA" id="ARBA00005417"/>
    </source>
</evidence>
<dbReference type="InterPro" id="IPR003439">
    <property type="entry name" value="ABC_transporter-like_ATP-bd"/>
</dbReference>
<reference evidence="6 7" key="1">
    <citation type="journal article" date="2015" name="Stand. Genomic Sci.">
        <title>Genomic Encyclopedia of Bacterial and Archaeal Type Strains, Phase III: the genomes of soil and plant-associated and newly described type strains.</title>
        <authorList>
            <person name="Whitman W.B."/>
            <person name="Woyke T."/>
            <person name="Klenk H.P."/>
            <person name="Zhou Y."/>
            <person name="Lilburn T.G."/>
            <person name="Beck B.J."/>
            <person name="De Vos P."/>
            <person name="Vandamme P."/>
            <person name="Eisen J.A."/>
            <person name="Garrity G."/>
            <person name="Hugenholtz P."/>
            <person name="Kyrpides N.C."/>
        </authorList>
    </citation>
    <scope>NUCLEOTIDE SEQUENCE [LARGE SCALE GENOMIC DNA]</scope>
    <source>
        <strain evidence="6 7">CGMCC 1.10116</strain>
    </source>
</reference>
<evidence type="ECO:0000256" key="4">
    <source>
        <dbReference type="ARBA" id="ARBA00022840"/>
    </source>
</evidence>
<keyword evidence="3" id="KW-0547">Nucleotide-binding</keyword>
<evidence type="ECO:0000313" key="7">
    <source>
        <dbReference type="Proteomes" id="UP000315711"/>
    </source>
</evidence>
<dbReference type="EMBL" id="VLKZ01000001">
    <property type="protein sequence ID" value="TWI59802.1"/>
    <property type="molecule type" value="Genomic_DNA"/>
</dbReference>